<keyword evidence="2" id="KW-0677">Repeat</keyword>
<evidence type="ECO:0000256" key="3">
    <source>
        <dbReference type="ARBA" id="ARBA00023157"/>
    </source>
</evidence>
<dbReference type="Gene3D" id="2.60.40.10">
    <property type="entry name" value="Immunoglobulins"/>
    <property type="match status" value="3"/>
</dbReference>
<name>A0ABM1BA67_LIMPO</name>
<accession>A0ABM1BA67</accession>
<keyword evidence="6" id="KW-1185">Reference proteome</keyword>
<reference evidence="7" key="1">
    <citation type="submission" date="2025-08" db="UniProtKB">
        <authorList>
            <consortium name="RefSeq"/>
        </authorList>
    </citation>
    <scope>IDENTIFICATION</scope>
    <source>
        <tissue evidence="7">Muscle</tissue>
    </source>
</reference>
<dbReference type="SUPFAM" id="SSF48726">
    <property type="entry name" value="Immunoglobulin"/>
    <property type="match status" value="3"/>
</dbReference>
<evidence type="ECO:0000256" key="1">
    <source>
        <dbReference type="ARBA" id="ARBA00022729"/>
    </source>
</evidence>
<dbReference type="PANTHER" id="PTHR12231:SF253">
    <property type="entry name" value="DPR-INTERACTING PROTEIN ETA, ISOFORM B-RELATED"/>
    <property type="match status" value="1"/>
</dbReference>
<dbReference type="InterPro" id="IPR003599">
    <property type="entry name" value="Ig_sub"/>
</dbReference>
<keyword evidence="1" id="KW-0732">Signal</keyword>
<dbReference type="PROSITE" id="PS50835">
    <property type="entry name" value="IG_LIKE"/>
    <property type="match status" value="3"/>
</dbReference>
<keyword evidence="4" id="KW-0393">Immunoglobulin domain</keyword>
<dbReference type="PANTHER" id="PTHR12231">
    <property type="entry name" value="CTX-RELATED TYPE I TRANSMEMBRANE PROTEIN"/>
    <property type="match status" value="1"/>
</dbReference>
<dbReference type="Proteomes" id="UP000694941">
    <property type="component" value="Unplaced"/>
</dbReference>
<dbReference type="InterPro" id="IPR007110">
    <property type="entry name" value="Ig-like_dom"/>
</dbReference>
<dbReference type="InterPro" id="IPR003598">
    <property type="entry name" value="Ig_sub2"/>
</dbReference>
<feature type="domain" description="Ig-like" evidence="5">
    <location>
        <begin position="256"/>
        <end position="355"/>
    </location>
</feature>
<protein>
    <submittedName>
        <fullName evidence="7">Lachesin-like</fullName>
    </submittedName>
</protein>
<evidence type="ECO:0000256" key="2">
    <source>
        <dbReference type="ARBA" id="ARBA00022737"/>
    </source>
</evidence>
<dbReference type="SMART" id="SM00408">
    <property type="entry name" value="IGc2"/>
    <property type="match status" value="3"/>
</dbReference>
<dbReference type="InterPro" id="IPR013783">
    <property type="entry name" value="Ig-like_fold"/>
</dbReference>
<evidence type="ECO:0000313" key="7">
    <source>
        <dbReference type="RefSeq" id="XP_013777924.2"/>
    </source>
</evidence>
<evidence type="ECO:0000256" key="4">
    <source>
        <dbReference type="ARBA" id="ARBA00023319"/>
    </source>
</evidence>
<evidence type="ECO:0000313" key="6">
    <source>
        <dbReference type="Proteomes" id="UP000694941"/>
    </source>
</evidence>
<dbReference type="Pfam" id="PF07679">
    <property type="entry name" value="I-set"/>
    <property type="match status" value="1"/>
</dbReference>
<proteinExistence type="predicted"/>
<feature type="domain" description="Ig-like" evidence="5">
    <location>
        <begin position="157"/>
        <end position="246"/>
    </location>
</feature>
<dbReference type="Pfam" id="PF13927">
    <property type="entry name" value="Ig_3"/>
    <property type="match status" value="2"/>
</dbReference>
<dbReference type="RefSeq" id="XP_013777924.2">
    <property type="nucleotide sequence ID" value="XM_013922470.2"/>
</dbReference>
<dbReference type="InterPro" id="IPR013098">
    <property type="entry name" value="Ig_I-set"/>
</dbReference>
<dbReference type="InterPro" id="IPR051170">
    <property type="entry name" value="Neural/epithelial_adhesion"/>
</dbReference>
<dbReference type="SMART" id="SM00409">
    <property type="entry name" value="IG"/>
    <property type="match status" value="3"/>
</dbReference>
<dbReference type="GeneID" id="106462535"/>
<dbReference type="InterPro" id="IPR036179">
    <property type="entry name" value="Ig-like_dom_sf"/>
</dbReference>
<feature type="domain" description="Ig-like" evidence="5">
    <location>
        <begin position="55"/>
        <end position="140"/>
    </location>
</feature>
<gene>
    <name evidence="7" type="primary">LOC106462535</name>
</gene>
<sequence>MTLEYVYKQPEYSDVSSHHRRVWALISLFHWNLVSLLLLVSSRLVTGNDMITLEPTFADPVPNISVPLGRDASFPCVVDHLRQFKVAWIKVENKAILSIHKHIITRNYRIFLSSSDNRQFVLRIKNVQESDRGGYMCQVNTSPMISQAGYLEVLVPPHINETESSSDMTIREGADVVLTCKADGYPLPTVTWRREDGQRIPLTAVNGKKFVVASYLGEQLIITRISRLHMGAYLCIASNDVPPSISRRIVVEVEFPPVIWVPTQTLGRRIGEDVTLTCHIEAHPTSMNTWMKDVKSIPAKHSKYRTDIQKRSYKLLTKLTIRDLRETDFGLYRCLAQNKLGQFEGKINVYELPLSVTQVLNSMLGEEFQLSTQVLTNIREEQQAEIEELNFSTIVSTGLPVIEQTHRKVAVIKTGTGNDSATNWTSYMHFVLISLLYFTRSAIS</sequence>
<evidence type="ECO:0000259" key="5">
    <source>
        <dbReference type="PROSITE" id="PS50835"/>
    </source>
</evidence>
<organism evidence="6 7">
    <name type="scientific">Limulus polyphemus</name>
    <name type="common">Atlantic horseshoe crab</name>
    <dbReference type="NCBI Taxonomy" id="6850"/>
    <lineage>
        <taxon>Eukaryota</taxon>
        <taxon>Metazoa</taxon>
        <taxon>Ecdysozoa</taxon>
        <taxon>Arthropoda</taxon>
        <taxon>Chelicerata</taxon>
        <taxon>Merostomata</taxon>
        <taxon>Xiphosura</taxon>
        <taxon>Limulidae</taxon>
        <taxon>Limulus</taxon>
    </lineage>
</organism>
<keyword evidence="3" id="KW-1015">Disulfide bond</keyword>